<dbReference type="EMBL" id="HE573025">
    <property type="protein sequence ID" value="CCC50578.1"/>
    <property type="molecule type" value="Genomic_DNA"/>
</dbReference>
<name>G0U2S4_TRYVY</name>
<organism evidence="1">
    <name type="scientific">Trypanosoma vivax (strain Y486)</name>
    <dbReference type="NCBI Taxonomy" id="1055687"/>
    <lineage>
        <taxon>Eukaryota</taxon>
        <taxon>Discoba</taxon>
        <taxon>Euglenozoa</taxon>
        <taxon>Kinetoplastea</taxon>
        <taxon>Metakinetoplastina</taxon>
        <taxon>Trypanosomatida</taxon>
        <taxon>Trypanosomatidae</taxon>
        <taxon>Trypanosoma</taxon>
        <taxon>Duttonella</taxon>
    </lineage>
</organism>
<protein>
    <submittedName>
        <fullName evidence="1">Uncharacterized protein</fullName>
    </submittedName>
</protein>
<dbReference type="AlphaFoldDB" id="G0U2S4"/>
<gene>
    <name evidence="1" type="ORF">TVY486_0903990</name>
</gene>
<evidence type="ECO:0000313" key="1">
    <source>
        <dbReference type="EMBL" id="CCC50578.1"/>
    </source>
</evidence>
<sequence length="105" mass="11804">MESMSEMSAVSRRSQLSYPAGGSLVRTKACSRARPFIAFCVKLNNRRVSKVPRRKRKGGNMAVVNRSWTAEAQHIVVKTTPFVLRGRPVPGERCTRSFYLPQPLP</sequence>
<reference evidence="1" key="1">
    <citation type="journal article" date="2012" name="Proc. Natl. Acad. Sci. U.S.A.">
        <title>Antigenic diversity is generated by distinct evolutionary mechanisms in African trypanosome species.</title>
        <authorList>
            <person name="Jackson A.P."/>
            <person name="Berry A."/>
            <person name="Aslett M."/>
            <person name="Allison H.C."/>
            <person name="Burton P."/>
            <person name="Vavrova-Anderson J."/>
            <person name="Brown R."/>
            <person name="Browne H."/>
            <person name="Corton N."/>
            <person name="Hauser H."/>
            <person name="Gamble J."/>
            <person name="Gilderthorp R."/>
            <person name="Marcello L."/>
            <person name="McQuillan J."/>
            <person name="Otto T.D."/>
            <person name="Quail M.A."/>
            <person name="Sanders M.J."/>
            <person name="van Tonder A."/>
            <person name="Ginger M.L."/>
            <person name="Field M.C."/>
            <person name="Barry J.D."/>
            <person name="Hertz-Fowler C."/>
            <person name="Berriman M."/>
        </authorList>
    </citation>
    <scope>NUCLEOTIDE SEQUENCE</scope>
    <source>
        <strain evidence="1">Y486</strain>
    </source>
</reference>
<accession>G0U2S4</accession>
<proteinExistence type="predicted"/>